<dbReference type="PANTHER" id="PTHR16231">
    <property type="entry name" value="COMM DOMAIN-CONTAINING PROTEIN 4-8 FAMILY MEMBER"/>
    <property type="match status" value="1"/>
</dbReference>
<feature type="domain" description="COMM" evidence="1">
    <location>
        <begin position="130"/>
        <end position="192"/>
    </location>
</feature>
<organism evidence="2 3">
    <name type="scientific">Anaeramoeba flamelloides</name>
    <dbReference type="NCBI Taxonomy" id="1746091"/>
    <lineage>
        <taxon>Eukaryota</taxon>
        <taxon>Metamonada</taxon>
        <taxon>Anaeramoebidae</taxon>
        <taxon>Anaeramoeba</taxon>
    </lineage>
</organism>
<comment type="caution">
    <text evidence="2">The sequence shown here is derived from an EMBL/GenBank/DDBJ whole genome shotgun (WGS) entry which is preliminary data.</text>
</comment>
<evidence type="ECO:0000313" key="3">
    <source>
        <dbReference type="Proteomes" id="UP001146793"/>
    </source>
</evidence>
<dbReference type="InterPro" id="IPR047155">
    <property type="entry name" value="COMMD4/6/7/8"/>
</dbReference>
<evidence type="ECO:0000313" key="2">
    <source>
        <dbReference type="EMBL" id="KAJ3433571.1"/>
    </source>
</evidence>
<dbReference type="Proteomes" id="UP001146793">
    <property type="component" value="Unassembled WGS sequence"/>
</dbReference>
<gene>
    <name evidence="2" type="ORF">M0812_22532</name>
</gene>
<dbReference type="AlphaFoldDB" id="A0AAV7YXY9"/>
<evidence type="ECO:0000259" key="1">
    <source>
        <dbReference type="PROSITE" id="PS51269"/>
    </source>
</evidence>
<name>A0AAV7YXY9_9EUKA</name>
<accession>A0AAV7YXY9</accession>
<dbReference type="PROSITE" id="PS51269">
    <property type="entry name" value="COMM"/>
    <property type="match status" value="1"/>
</dbReference>
<reference evidence="2" key="1">
    <citation type="submission" date="2022-08" db="EMBL/GenBank/DDBJ databases">
        <title>Novel sulphate-reducing endosymbionts in the free-living metamonad Anaeramoeba.</title>
        <authorList>
            <person name="Jerlstrom-Hultqvist J."/>
            <person name="Cepicka I."/>
            <person name="Gallot-Lavallee L."/>
            <person name="Salas-Leiva D."/>
            <person name="Curtis B.A."/>
            <person name="Zahonova K."/>
            <person name="Pipaliya S."/>
            <person name="Dacks J."/>
            <person name="Roger A.J."/>
        </authorList>
    </citation>
    <scope>NUCLEOTIDE SEQUENCE</scope>
    <source>
        <strain evidence="2">Busselton2</strain>
    </source>
</reference>
<dbReference type="Pfam" id="PF21672">
    <property type="entry name" value="COMM_HN"/>
    <property type="match status" value="1"/>
</dbReference>
<proteinExistence type="predicted"/>
<sequence length="192" mass="21915">MRFVFCGGLDCPDWVLAEIITLSKLSSVRIKLLCVQVINEILSVSISYEKVYKLTSGGNFESGDIKASVAALYFIIRNSAKFDVDPIILSKELQQLGLPKEHCDSLIRPYKSQKEKLRNKLSEESLRINRIEKVDWRVDLTISTHEMKQVLEPSVQLKIKTNEETISFGVNKSKLKILLNDLLQAKNIMEMK</sequence>
<dbReference type="EMBL" id="JANTQA010000047">
    <property type="protein sequence ID" value="KAJ3433571.1"/>
    <property type="molecule type" value="Genomic_DNA"/>
</dbReference>
<dbReference type="InterPro" id="IPR017920">
    <property type="entry name" value="COMM"/>
</dbReference>
<dbReference type="Pfam" id="PF07258">
    <property type="entry name" value="COMM_domain"/>
    <property type="match status" value="1"/>
</dbReference>
<protein>
    <submittedName>
        <fullName evidence="2">Comm domain-containing protein</fullName>
    </submittedName>
</protein>
<dbReference type="PANTHER" id="PTHR16231:SF4">
    <property type="entry name" value="COMM DOMAIN-CONTAINING PROTEIN 4"/>
    <property type="match status" value="1"/>
</dbReference>